<feature type="region of interest" description="Disordered" evidence="1">
    <location>
        <begin position="1"/>
        <end position="29"/>
    </location>
</feature>
<keyword evidence="3" id="KW-1185">Reference proteome</keyword>
<dbReference type="Gene3D" id="1.10.472.10">
    <property type="entry name" value="Cyclin-like"/>
    <property type="match status" value="1"/>
</dbReference>
<evidence type="ECO:0008006" key="4">
    <source>
        <dbReference type="Google" id="ProtNLM"/>
    </source>
</evidence>
<organism evidence="2 3">
    <name type="scientific">Sphaerosporella brunnea</name>
    <dbReference type="NCBI Taxonomy" id="1250544"/>
    <lineage>
        <taxon>Eukaryota</taxon>
        <taxon>Fungi</taxon>
        <taxon>Dikarya</taxon>
        <taxon>Ascomycota</taxon>
        <taxon>Pezizomycotina</taxon>
        <taxon>Pezizomycetes</taxon>
        <taxon>Pezizales</taxon>
        <taxon>Pyronemataceae</taxon>
        <taxon>Sphaerosporella</taxon>
    </lineage>
</organism>
<feature type="compositionally biased region" description="Polar residues" evidence="1">
    <location>
        <begin position="7"/>
        <end position="29"/>
    </location>
</feature>
<dbReference type="AlphaFoldDB" id="A0A5J5F383"/>
<comment type="caution">
    <text evidence="2">The sequence shown here is derived from an EMBL/GenBank/DDBJ whole genome shotgun (WGS) entry which is preliminary data.</text>
</comment>
<dbReference type="OrthoDB" id="3877279at2759"/>
<evidence type="ECO:0000256" key="1">
    <source>
        <dbReference type="SAM" id="MobiDB-lite"/>
    </source>
</evidence>
<dbReference type="EMBL" id="VXIS01000045">
    <property type="protein sequence ID" value="KAA8910498.1"/>
    <property type="molecule type" value="Genomic_DNA"/>
</dbReference>
<name>A0A5J5F383_9PEZI</name>
<gene>
    <name evidence="2" type="ORF">FN846DRAFT_530748</name>
</gene>
<sequence>MPGRNIHSLSLSLRAPSTDSNCDISSSNTAAGQNTSCLLPAQNKQPAGSLNMPASDKEYRLPITIFRRGQITPTTPSYFPQGVAVGNKTGGILSPRMANAVVDSPAMQLDINTPESPDEEFGFSLEEFEKRYVPLSHLPTPPLSASRSVDLGETEVLLVDAEFLGPAKHLVSMIPRNASRESPSVQVMADILQSASLRLAVISLACCVLDCLSDQFLRQWRCGCRRPDGTPELSELLGVAALSVSMKFLEDSHYSNKMWHQNICDGLFGPQSLNITERLILADLDYCLLSISQPRHMEKGIDELKRCIAEAASFRPPLQRSTLGFAESSAAARTMFPLSQFP</sequence>
<dbReference type="CDD" id="cd20557">
    <property type="entry name" value="CYCLIN_ScPCL1-like"/>
    <property type="match status" value="1"/>
</dbReference>
<proteinExistence type="predicted"/>
<accession>A0A5J5F383</accession>
<reference evidence="2 3" key="1">
    <citation type="submission" date="2019-09" db="EMBL/GenBank/DDBJ databases">
        <title>Draft genome of the ectomycorrhizal ascomycete Sphaerosporella brunnea.</title>
        <authorList>
            <consortium name="DOE Joint Genome Institute"/>
            <person name="Benucci G.M."/>
            <person name="Marozzi G."/>
            <person name="Antonielli L."/>
            <person name="Sanchez S."/>
            <person name="Marco P."/>
            <person name="Wang X."/>
            <person name="Falini L.B."/>
            <person name="Barry K."/>
            <person name="Haridas S."/>
            <person name="Lipzen A."/>
            <person name="Labutti K."/>
            <person name="Grigoriev I.V."/>
            <person name="Murat C."/>
            <person name="Martin F."/>
            <person name="Albertini E."/>
            <person name="Donnini D."/>
            <person name="Bonito G."/>
        </authorList>
    </citation>
    <scope>NUCLEOTIDE SEQUENCE [LARGE SCALE GENOMIC DNA]</scope>
    <source>
        <strain evidence="2 3">Sb_GMNB300</strain>
    </source>
</reference>
<dbReference type="InParanoid" id="A0A5J5F383"/>
<evidence type="ECO:0000313" key="3">
    <source>
        <dbReference type="Proteomes" id="UP000326924"/>
    </source>
</evidence>
<protein>
    <recommendedName>
        <fullName evidence="4">Cyclin N-terminal domain-containing protein</fullName>
    </recommendedName>
</protein>
<dbReference type="InterPro" id="IPR036915">
    <property type="entry name" value="Cyclin-like_sf"/>
</dbReference>
<dbReference type="SUPFAM" id="SSF47954">
    <property type="entry name" value="Cyclin-like"/>
    <property type="match status" value="1"/>
</dbReference>
<dbReference type="Proteomes" id="UP000326924">
    <property type="component" value="Unassembled WGS sequence"/>
</dbReference>
<evidence type="ECO:0000313" key="2">
    <source>
        <dbReference type="EMBL" id="KAA8910498.1"/>
    </source>
</evidence>